<evidence type="ECO:0000259" key="17">
    <source>
        <dbReference type="PROSITE" id="PS51192"/>
    </source>
</evidence>
<dbReference type="CDD" id="cd18790">
    <property type="entry name" value="SF2_C_UvrB"/>
    <property type="match status" value="1"/>
</dbReference>
<evidence type="ECO:0000256" key="15">
    <source>
        <dbReference type="SAM" id="Coils"/>
    </source>
</evidence>
<dbReference type="Pfam" id="PF12344">
    <property type="entry name" value="UvrB"/>
    <property type="match status" value="1"/>
</dbReference>
<reference evidence="19 20" key="1">
    <citation type="submission" date="2019-04" db="EMBL/GenBank/DDBJ databases">
        <title>Natronospirillum operosus gen. nov., sp. nov., a haloalkaliphilic satellite isolated from decaying biomass of laboratory culture of cyanobacterium Geitlerinema sp. and proposal of Natronospirillaceae fam. nov. and Saccharospirillaceae fam. nov.</title>
        <authorList>
            <person name="Kevbrin V."/>
            <person name="Boltyanskaya Y."/>
            <person name="Koziaeva V."/>
            <person name="Grouzdev D.S."/>
            <person name="Park M."/>
            <person name="Cho J."/>
        </authorList>
    </citation>
    <scope>NUCLEOTIDE SEQUENCE [LARGE SCALE GENOMIC DNA]</scope>
    <source>
        <strain evidence="19 20">G-116</strain>
    </source>
</reference>
<comment type="domain">
    <text evidence="13">The beta-hairpin motif is involved in DNA binding.</text>
</comment>
<feature type="domain" description="UVR" evidence="16">
    <location>
        <begin position="632"/>
        <end position="667"/>
    </location>
</feature>
<dbReference type="Proteomes" id="UP000297475">
    <property type="component" value="Unassembled WGS sequence"/>
</dbReference>
<evidence type="ECO:0000256" key="14">
    <source>
        <dbReference type="RuleBase" id="RU003587"/>
    </source>
</evidence>
<dbReference type="InterPro" id="IPR027417">
    <property type="entry name" value="P-loop_NTPase"/>
</dbReference>
<comment type="similarity">
    <text evidence="2 13 14">Belongs to the UvrB family.</text>
</comment>
<dbReference type="NCBIfam" id="TIGR00631">
    <property type="entry name" value="uvrb"/>
    <property type="match status" value="1"/>
</dbReference>
<dbReference type="InterPro" id="IPR004807">
    <property type="entry name" value="UvrB"/>
</dbReference>
<keyword evidence="3 13" id="KW-0963">Cytoplasm</keyword>
<dbReference type="Pfam" id="PF00271">
    <property type="entry name" value="Helicase_C"/>
    <property type="match status" value="1"/>
</dbReference>
<keyword evidence="10 13" id="KW-0742">SOS response</keyword>
<feature type="domain" description="Helicase C-terminal" evidence="18">
    <location>
        <begin position="430"/>
        <end position="583"/>
    </location>
</feature>
<name>A0A4Z0WEE1_9GAMM</name>
<dbReference type="GO" id="GO:0009380">
    <property type="term" value="C:excinuclease repair complex"/>
    <property type="evidence" value="ECO:0007669"/>
    <property type="project" value="InterPro"/>
</dbReference>
<comment type="function">
    <text evidence="13">The UvrABC repair system catalyzes the recognition and processing of DNA lesions. A damage recognition complex composed of 2 UvrA and 2 UvrB subunits scans DNA for abnormalities. Upon binding of the UvrA(2)B(2) complex to a putative damaged site, the DNA wraps around one UvrB monomer. DNA wrap is dependent on ATP binding by UvrB and probably causes local melting of the DNA helix, facilitating insertion of UvrB beta-hairpin between the DNA strands. Then UvrB probes one DNA strand for the presence of a lesion. If a lesion is found the UvrA subunits dissociate and the UvrB-DNA preincision complex is formed. This complex is subsequently bound by UvrC and the second UvrB is released. If no lesion is found, the DNA wraps around the other UvrB subunit that will check the other stand for damage.</text>
</comment>
<accession>A0A4Z0WEE1</accession>
<evidence type="ECO:0000256" key="4">
    <source>
        <dbReference type="ARBA" id="ARBA00022741"/>
    </source>
</evidence>
<organism evidence="19 20">
    <name type="scientific">Natronospirillum operosum</name>
    <dbReference type="NCBI Taxonomy" id="2759953"/>
    <lineage>
        <taxon>Bacteria</taxon>
        <taxon>Pseudomonadati</taxon>
        <taxon>Pseudomonadota</taxon>
        <taxon>Gammaproteobacteria</taxon>
        <taxon>Oceanospirillales</taxon>
        <taxon>Natronospirillaceae</taxon>
        <taxon>Natronospirillum</taxon>
    </lineage>
</organism>
<dbReference type="GO" id="GO:0005737">
    <property type="term" value="C:cytoplasm"/>
    <property type="evidence" value="ECO:0007669"/>
    <property type="project" value="UniProtKB-SubCell"/>
</dbReference>
<dbReference type="GO" id="GO:0009381">
    <property type="term" value="F:excinuclease ABC activity"/>
    <property type="evidence" value="ECO:0007669"/>
    <property type="project" value="UniProtKB-UniRule"/>
</dbReference>
<feature type="binding site" evidence="13">
    <location>
        <begin position="39"/>
        <end position="46"/>
    </location>
    <ligand>
        <name>ATP</name>
        <dbReference type="ChEBI" id="CHEBI:30616"/>
    </ligand>
</feature>
<dbReference type="InterPro" id="IPR024759">
    <property type="entry name" value="UvrB_YAD/RRR_dom"/>
</dbReference>
<dbReference type="Gene3D" id="3.40.50.300">
    <property type="entry name" value="P-loop containing nucleotide triphosphate hydrolases"/>
    <property type="match status" value="3"/>
</dbReference>
<dbReference type="OrthoDB" id="9806651at2"/>
<keyword evidence="7 13" id="KW-0067">ATP-binding</keyword>
<dbReference type="InterPro" id="IPR014001">
    <property type="entry name" value="Helicase_ATP-bd"/>
</dbReference>
<dbReference type="GO" id="GO:0009432">
    <property type="term" value="P:SOS response"/>
    <property type="evidence" value="ECO:0007669"/>
    <property type="project" value="UniProtKB-UniRule"/>
</dbReference>
<keyword evidence="9 13" id="KW-0234">DNA repair</keyword>
<evidence type="ECO:0000259" key="16">
    <source>
        <dbReference type="PROSITE" id="PS50151"/>
    </source>
</evidence>
<dbReference type="SUPFAM" id="SSF46600">
    <property type="entry name" value="C-terminal UvrC-binding domain of UvrB"/>
    <property type="match status" value="1"/>
</dbReference>
<dbReference type="Gene3D" id="4.10.860.10">
    <property type="entry name" value="UVR domain"/>
    <property type="match status" value="1"/>
</dbReference>
<dbReference type="SMART" id="SM00490">
    <property type="entry name" value="HELICc"/>
    <property type="match status" value="1"/>
</dbReference>
<dbReference type="Pfam" id="PF17757">
    <property type="entry name" value="UvrB_inter"/>
    <property type="match status" value="1"/>
</dbReference>
<dbReference type="PROSITE" id="PS50151">
    <property type="entry name" value="UVR"/>
    <property type="match status" value="1"/>
</dbReference>
<evidence type="ECO:0000256" key="3">
    <source>
        <dbReference type="ARBA" id="ARBA00022490"/>
    </source>
</evidence>
<dbReference type="PROSITE" id="PS51192">
    <property type="entry name" value="HELICASE_ATP_BIND_1"/>
    <property type="match status" value="1"/>
</dbReference>
<evidence type="ECO:0000256" key="11">
    <source>
        <dbReference type="ARBA" id="ARBA00026033"/>
    </source>
</evidence>
<dbReference type="Gene3D" id="6.10.140.240">
    <property type="match status" value="1"/>
</dbReference>
<evidence type="ECO:0000313" key="20">
    <source>
        <dbReference type="Proteomes" id="UP000297475"/>
    </source>
</evidence>
<dbReference type="Pfam" id="PF02151">
    <property type="entry name" value="UVR"/>
    <property type="match status" value="1"/>
</dbReference>
<evidence type="ECO:0000256" key="5">
    <source>
        <dbReference type="ARBA" id="ARBA00022763"/>
    </source>
</evidence>
<keyword evidence="6 13" id="KW-0228">DNA excision</keyword>
<dbReference type="FunFam" id="3.40.50.300:FF:000477">
    <property type="entry name" value="UvrABC system protein B"/>
    <property type="match status" value="1"/>
</dbReference>
<evidence type="ECO:0000256" key="7">
    <source>
        <dbReference type="ARBA" id="ARBA00022840"/>
    </source>
</evidence>
<keyword evidence="20" id="KW-1185">Reference proteome</keyword>
<evidence type="ECO:0000256" key="1">
    <source>
        <dbReference type="ARBA" id="ARBA00004496"/>
    </source>
</evidence>
<protein>
    <recommendedName>
        <fullName evidence="12 13">UvrABC system protein B</fullName>
        <shortName evidence="13">Protein UvrB</shortName>
    </recommendedName>
    <alternativeName>
        <fullName evidence="13">Excinuclease ABC subunit B</fullName>
    </alternativeName>
</protein>
<dbReference type="GO" id="GO:0003677">
    <property type="term" value="F:DNA binding"/>
    <property type="evidence" value="ECO:0007669"/>
    <property type="project" value="UniProtKB-UniRule"/>
</dbReference>
<dbReference type="SMART" id="SM00487">
    <property type="entry name" value="DEXDc"/>
    <property type="match status" value="1"/>
</dbReference>
<dbReference type="InterPro" id="IPR036876">
    <property type="entry name" value="UVR_dom_sf"/>
</dbReference>
<feature type="domain" description="Helicase ATP-binding" evidence="17">
    <location>
        <begin position="26"/>
        <end position="159"/>
    </location>
</feature>
<dbReference type="GO" id="GO:0016887">
    <property type="term" value="F:ATP hydrolysis activity"/>
    <property type="evidence" value="ECO:0007669"/>
    <property type="project" value="InterPro"/>
</dbReference>
<dbReference type="InterPro" id="IPR001943">
    <property type="entry name" value="UVR_dom"/>
</dbReference>
<keyword evidence="8 13" id="KW-0267">Excision nuclease</keyword>
<gene>
    <name evidence="13 19" type="primary">uvrB</name>
    <name evidence="19" type="ORF">E4656_02965</name>
</gene>
<evidence type="ECO:0000256" key="10">
    <source>
        <dbReference type="ARBA" id="ARBA00023236"/>
    </source>
</evidence>
<evidence type="ECO:0000256" key="6">
    <source>
        <dbReference type="ARBA" id="ARBA00022769"/>
    </source>
</evidence>
<dbReference type="InterPro" id="IPR001650">
    <property type="entry name" value="Helicase_C-like"/>
</dbReference>
<feature type="coiled-coil region" evidence="15">
    <location>
        <begin position="257"/>
        <end position="284"/>
    </location>
</feature>
<comment type="caution">
    <text evidence="19">The sequence shown here is derived from an EMBL/GenBank/DDBJ whole genome shotgun (WGS) entry which is preliminary data.</text>
</comment>
<evidence type="ECO:0000313" key="19">
    <source>
        <dbReference type="EMBL" id="TGG95400.1"/>
    </source>
</evidence>
<dbReference type="SUPFAM" id="SSF52540">
    <property type="entry name" value="P-loop containing nucleoside triphosphate hydrolases"/>
    <property type="match status" value="2"/>
</dbReference>
<keyword evidence="4 13" id="KW-0547">Nucleotide-binding</keyword>
<keyword evidence="5 13" id="KW-0227">DNA damage</keyword>
<dbReference type="InterPro" id="IPR041471">
    <property type="entry name" value="UvrB_inter"/>
</dbReference>
<evidence type="ECO:0000256" key="8">
    <source>
        <dbReference type="ARBA" id="ARBA00022881"/>
    </source>
</evidence>
<dbReference type="HAMAP" id="MF_00204">
    <property type="entry name" value="UvrB"/>
    <property type="match status" value="1"/>
</dbReference>
<comment type="subunit">
    <text evidence="11 13 14">Forms a heterotetramer with UvrA during the search for lesions. Interacts with UvrC in an incision complex.</text>
</comment>
<keyword evidence="15" id="KW-0175">Coiled coil</keyword>
<evidence type="ECO:0000256" key="12">
    <source>
        <dbReference type="ARBA" id="ARBA00029504"/>
    </source>
</evidence>
<dbReference type="RefSeq" id="WP_135481040.1">
    <property type="nucleotide sequence ID" value="NZ_SRMF01000001.1"/>
</dbReference>
<proteinExistence type="inferred from homology"/>
<dbReference type="GO" id="GO:0006289">
    <property type="term" value="P:nucleotide-excision repair"/>
    <property type="evidence" value="ECO:0007669"/>
    <property type="project" value="UniProtKB-UniRule"/>
</dbReference>
<dbReference type="EMBL" id="SRMF01000001">
    <property type="protein sequence ID" value="TGG95400.1"/>
    <property type="molecule type" value="Genomic_DNA"/>
</dbReference>
<dbReference type="AlphaFoldDB" id="A0A4Z0WEE1"/>
<dbReference type="PANTHER" id="PTHR24029">
    <property type="entry name" value="UVRABC SYSTEM PROTEIN B"/>
    <property type="match status" value="1"/>
</dbReference>
<sequence length="671" mass="76850">MSDTFKVVSKYQPTGDQPEAIAGLVKGLEAGLRAQTLLGVTGSGKTYTMAKVVEAVQRPAIVMAHNKTLAAQLYGEFREFFPENAVEYFVSYYDYYQPEAYVPSSDTFIDKDASVNEQIEQMRLSATKALLERKDSLIVATVSAIYGLGEPESYMRMILHLVVGDRVDQRAILRRLAELQYTRNDIDFFRGNYRVRGDVIDIFPAESETEALRIELFDDEVERMAIFDPLTGEIIQKVQRYTIYPKTHYVTPREQILSAIDKIKIELKARLQQLRDNNRLVEAQRLEQRTLYDLEMMQELGYCNGIENYSRYLSGREAGEPPPTLFDYVPNNAIVFVDESHATIPQLGGMYKGDRSRKETLVEYGFRLPSALDNRPLRFEEWERLAPQLIFVSATPGPYEEKHGDQVVEQVVRPTGLIDPEIEVRPQVTQVDDLLKEIHERVPLGERILVTTLTKRMAEDLTDFLMDNGVRVRYLHSDIDTVERVEIIRDLRLGEFDVLVGINLLREGLDIPEVALVAILDADKEGFLRSERSLIQTIGRAARNLRGKAILYADKITPSMRRAIDETDRRRTKQIEYNTEHSIIPTALNKNVQDIMEGTVIPGKSKKQTGKREKVRRVAEPDAGYRTPTEIARRIRQLEDEMHKAARGMEFEKAAALRDEMLELKERLKVV</sequence>
<evidence type="ECO:0000256" key="13">
    <source>
        <dbReference type="HAMAP-Rule" id="MF_00204"/>
    </source>
</evidence>
<dbReference type="CDD" id="cd17916">
    <property type="entry name" value="DEXHc_UvrB"/>
    <property type="match status" value="1"/>
</dbReference>
<evidence type="ECO:0000259" key="18">
    <source>
        <dbReference type="PROSITE" id="PS51194"/>
    </source>
</evidence>
<dbReference type="Pfam" id="PF04851">
    <property type="entry name" value="ResIII"/>
    <property type="match status" value="1"/>
</dbReference>
<dbReference type="PROSITE" id="PS51194">
    <property type="entry name" value="HELICASE_CTER"/>
    <property type="match status" value="1"/>
</dbReference>
<dbReference type="InterPro" id="IPR006935">
    <property type="entry name" value="Helicase/UvrB_N"/>
</dbReference>
<feature type="short sequence motif" description="Beta-hairpin" evidence="13">
    <location>
        <begin position="92"/>
        <end position="115"/>
    </location>
</feature>
<comment type="subcellular location">
    <subcellularLocation>
        <location evidence="1 13 14">Cytoplasm</location>
    </subcellularLocation>
</comment>
<evidence type="ECO:0000256" key="2">
    <source>
        <dbReference type="ARBA" id="ARBA00008533"/>
    </source>
</evidence>
<dbReference type="GO" id="GO:0005524">
    <property type="term" value="F:ATP binding"/>
    <property type="evidence" value="ECO:0007669"/>
    <property type="project" value="UniProtKB-UniRule"/>
</dbReference>
<dbReference type="PANTHER" id="PTHR24029:SF0">
    <property type="entry name" value="UVRABC SYSTEM PROTEIN B"/>
    <property type="match status" value="1"/>
</dbReference>
<evidence type="ECO:0000256" key="9">
    <source>
        <dbReference type="ARBA" id="ARBA00023204"/>
    </source>
</evidence>
<dbReference type="NCBIfam" id="NF003673">
    <property type="entry name" value="PRK05298.1"/>
    <property type="match status" value="1"/>
</dbReference>